<dbReference type="EMBL" id="JASZZN010000001">
    <property type="protein sequence ID" value="MDM4014071.1"/>
    <property type="molecule type" value="Genomic_DNA"/>
</dbReference>
<gene>
    <name evidence="1" type="ORF">QTN89_01430</name>
</gene>
<proteinExistence type="predicted"/>
<evidence type="ECO:0008006" key="3">
    <source>
        <dbReference type="Google" id="ProtNLM"/>
    </source>
</evidence>
<sequence length="153" mass="16339">MTTASSNVTAEDVGSFLSNLLGLKIQSNDCDNDVEPAAVAVYVDDEGNPAGYIVTDVACSATLGAALTQIPPGIVKESIQTKQIAENLRENIGEVFNIAVNLLPSHESSHLVLQKADYEGGIELPAPDKISLDHSFELDVQRYGKGKIRLIQC</sequence>
<name>A0ABT7PCU7_9BACT</name>
<reference evidence="1 2" key="1">
    <citation type="submission" date="2023-06" db="EMBL/GenBank/DDBJ databases">
        <title>Roseiconus lacunae JC819 isolated from Gulf of Mannar region, Tamil Nadu.</title>
        <authorList>
            <person name="Pk S."/>
            <person name="Ch S."/>
            <person name="Ch V.R."/>
        </authorList>
    </citation>
    <scope>NUCLEOTIDE SEQUENCE [LARGE SCALE GENOMIC DNA]</scope>
    <source>
        <strain evidence="1 2">JC819</strain>
    </source>
</reference>
<evidence type="ECO:0000313" key="2">
    <source>
        <dbReference type="Proteomes" id="UP001239462"/>
    </source>
</evidence>
<keyword evidence="2" id="KW-1185">Reference proteome</keyword>
<comment type="caution">
    <text evidence="1">The sequence shown here is derived from an EMBL/GenBank/DDBJ whole genome shotgun (WGS) entry which is preliminary data.</text>
</comment>
<dbReference type="RefSeq" id="WP_149495060.1">
    <property type="nucleotide sequence ID" value="NZ_CP141221.1"/>
</dbReference>
<organism evidence="1 2">
    <name type="scientific">Roseiconus lacunae</name>
    <dbReference type="NCBI Taxonomy" id="2605694"/>
    <lineage>
        <taxon>Bacteria</taxon>
        <taxon>Pseudomonadati</taxon>
        <taxon>Planctomycetota</taxon>
        <taxon>Planctomycetia</taxon>
        <taxon>Pirellulales</taxon>
        <taxon>Pirellulaceae</taxon>
        <taxon>Roseiconus</taxon>
    </lineage>
</organism>
<protein>
    <recommendedName>
        <fullName evidence="3">Chemotaxis protein CheX</fullName>
    </recommendedName>
</protein>
<evidence type="ECO:0000313" key="1">
    <source>
        <dbReference type="EMBL" id="MDM4014071.1"/>
    </source>
</evidence>
<dbReference type="Proteomes" id="UP001239462">
    <property type="component" value="Unassembled WGS sequence"/>
</dbReference>
<accession>A0ABT7PCU7</accession>